<protein>
    <submittedName>
        <fullName evidence="2">Putative L-ascorbate peroxidase 6</fullName>
    </submittedName>
</protein>
<evidence type="ECO:0000313" key="2">
    <source>
        <dbReference type="EMBL" id="ONM02978.1"/>
    </source>
</evidence>
<dbReference type="Gene3D" id="1.10.420.10">
    <property type="entry name" value="Peroxidase, domain 2"/>
    <property type="match status" value="1"/>
</dbReference>
<reference evidence="2" key="1">
    <citation type="submission" date="2015-12" db="EMBL/GenBank/DDBJ databases">
        <title>Update maize B73 reference genome by single molecule sequencing technologies.</title>
        <authorList>
            <consortium name="Maize Genome Sequencing Project"/>
            <person name="Ware D."/>
        </authorList>
    </citation>
    <scope>NUCLEOTIDE SEQUENCE [LARGE SCALE GENOMIC DNA]</scope>
    <source>
        <tissue evidence="2">Seedling</tissue>
    </source>
</reference>
<dbReference type="InterPro" id="IPR010255">
    <property type="entry name" value="Haem_peroxidase_sf"/>
</dbReference>
<dbReference type="GO" id="GO:0020037">
    <property type="term" value="F:heme binding"/>
    <property type="evidence" value="ECO:0007669"/>
    <property type="project" value="InterPro"/>
</dbReference>
<accession>A0A1D6KJ55</accession>
<dbReference type="AlphaFoldDB" id="A0A1D6KJ55"/>
<dbReference type="EMBL" id="CM007647">
    <property type="protein sequence ID" value="ONM02978.1"/>
    <property type="molecule type" value="Genomic_DNA"/>
</dbReference>
<keyword evidence="2" id="KW-0560">Oxidoreductase</keyword>
<proteinExistence type="predicted"/>
<dbReference type="GO" id="GO:0004601">
    <property type="term" value="F:peroxidase activity"/>
    <property type="evidence" value="ECO:0007669"/>
    <property type="project" value="UniProtKB-KW"/>
</dbReference>
<keyword evidence="1" id="KW-0106">Calcium</keyword>
<dbReference type="SUPFAM" id="SSF48113">
    <property type="entry name" value="Heme-dependent peroxidases"/>
    <property type="match status" value="1"/>
</dbReference>
<gene>
    <name evidence="2" type="ORF">ZEAMMB73_Zm00001d031494</name>
</gene>
<sequence>MAAMVGLRTDWALTEDDECLRWIRIYAEDQARFFDDFRDTYIKLVDSGASWRTA</sequence>
<dbReference type="GO" id="GO:0006979">
    <property type="term" value="P:response to oxidative stress"/>
    <property type="evidence" value="ECO:0007669"/>
    <property type="project" value="InterPro"/>
</dbReference>
<keyword evidence="2" id="KW-0575">Peroxidase</keyword>
<dbReference type="ExpressionAtlas" id="A0A1D6KJ55">
    <property type="expression patterns" value="baseline and differential"/>
</dbReference>
<name>A0A1D6KJ55_MAIZE</name>
<evidence type="ECO:0000256" key="1">
    <source>
        <dbReference type="ARBA" id="ARBA00022837"/>
    </source>
</evidence>
<organism evidence="2">
    <name type="scientific">Zea mays</name>
    <name type="common">Maize</name>
    <dbReference type="NCBI Taxonomy" id="4577"/>
    <lineage>
        <taxon>Eukaryota</taxon>
        <taxon>Viridiplantae</taxon>
        <taxon>Streptophyta</taxon>
        <taxon>Embryophyta</taxon>
        <taxon>Tracheophyta</taxon>
        <taxon>Spermatophyta</taxon>
        <taxon>Magnoliopsida</taxon>
        <taxon>Liliopsida</taxon>
        <taxon>Poales</taxon>
        <taxon>Poaceae</taxon>
        <taxon>PACMAD clade</taxon>
        <taxon>Panicoideae</taxon>
        <taxon>Andropogonodae</taxon>
        <taxon>Andropogoneae</taxon>
        <taxon>Tripsacinae</taxon>
        <taxon>Zea</taxon>
    </lineage>
</organism>